<feature type="transmembrane region" description="Helical" evidence="1">
    <location>
        <begin position="95"/>
        <end position="115"/>
    </location>
</feature>
<sequence length="167" mass="18110">MTRFFKFLFLTGLHLVPAIVILGMAARISVDSDNADQGVFKQSFGLNLFARGLPDPLGEVGAQVGNIGGRLGEQATRLPKDVSNRGQSVAAAGEALILGFSVMALWIITGLLGAADKLQVMVQDMFHVKSTVHKGPLLHDFWMVFGFATCHIFTSIICVYFGIDKRQ</sequence>
<feature type="transmembrane region" description="Helical" evidence="1">
    <location>
        <begin position="6"/>
        <end position="26"/>
    </location>
</feature>
<dbReference type="Proteomes" id="UP000054481">
    <property type="component" value="Unassembled WGS sequence"/>
</dbReference>
<feature type="transmembrane region" description="Helical" evidence="1">
    <location>
        <begin position="141"/>
        <end position="163"/>
    </location>
</feature>
<evidence type="ECO:0000256" key="1">
    <source>
        <dbReference type="SAM" id="Phobius"/>
    </source>
</evidence>
<evidence type="ECO:0000313" key="3">
    <source>
        <dbReference type="Proteomes" id="UP000054481"/>
    </source>
</evidence>
<protein>
    <submittedName>
        <fullName evidence="2">Uncharacterized protein</fullName>
    </submittedName>
</protein>
<proteinExistence type="predicted"/>
<dbReference type="AlphaFoldDB" id="A0A0F7ZS20"/>
<keyword evidence="1" id="KW-0812">Transmembrane</keyword>
<keyword evidence="1" id="KW-0472">Membrane</keyword>
<evidence type="ECO:0000313" key="2">
    <source>
        <dbReference type="EMBL" id="KJZ70598.1"/>
    </source>
</evidence>
<gene>
    <name evidence="2" type="ORF">HIM_10027</name>
</gene>
<accession>A0A0F7ZS20</accession>
<keyword evidence="3" id="KW-1185">Reference proteome</keyword>
<keyword evidence="1" id="KW-1133">Transmembrane helix</keyword>
<organism evidence="2 3">
    <name type="scientific">Hirsutella minnesotensis 3608</name>
    <dbReference type="NCBI Taxonomy" id="1043627"/>
    <lineage>
        <taxon>Eukaryota</taxon>
        <taxon>Fungi</taxon>
        <taxon>Dikarya</taxon>
        <taxon>Ascomycota</taxon>
        <taxon>Pezizomycotina</taxon>
        <taxon>Sordariomycetes</taxon>
        <taxon>Hypocreomycetidae</taxon>
        <taxon>Hypocreales</taxon>
        <taxon>Ophiocordycipitaceae</taxon>
        <taxon>Hirsutella</taxon>
    </lineage>
</organism>
<dbReference type="EMBL" id="KQ030617">
    <property type="protein sequence ID" value="KJZ70598.1"/>
    <property type="molecule type" value="Genomic_DNA"/>
</dbReference>
<reference evidence="2 3" key="1">
    <citation type="journal article" date="2014" name="Genome Biol. Evol.">
        <title>Comparative genomics and transcriptomics analyses reveal divergent lifestyle features of nematode endoparasitic fungus Hirsutella minnesotensis.</title>
        <authorList>
            <person name="Lai Y."/>
            <person name="Liu K."/>
            <person name="Zhang X."/>
            <person name="Zhang X."/>
            <person name="Li K."/>
            <person name="Wang N."/>
            <person name="Shu C."/>
            <person name="Wu Y."/>
            <person name="Wang C."/>
            <person name="Bushley K.E."/>
            <person name="Xiang M."/>
            <person name="Liu X."/>
        </authorList>
    </citation>
    <scope>NUCLEOTIDE SEQUENCE [LARGE SCALE GENOMIC DNA]</scope>
    <source>
        <strain evidence="2 3">3608</strain>
    </source>
</reference>
<name>A0A0F7ZS20_9HYPO</name>